<proteinExistence type="predicted"/>
<sequence>KGQQGRQVIPPFKPLPPPVDMTGKLPGDALRTVPAPALMKPGYIAVPAFSALPQSIVRLPSVSKTKPQTAVQSPQASVNFQNAIQMANRRFQVASNAVSNAIPQNTLSIRTLP</sequence>
<dbReference type="EMBL" id="GEDC01008383">
    <property type="protein sequence ID" value="JAS28915.1"/>
    <property type="molecule type" value="Transcribed_RNA"/>
</dbReference>
<evidence type="ECO:0000313" key="2">
    <source>
        <dbReference type="EMBL" id="JAS28915.1"/>
    </source>
</evidence>
<evidence type="ECO:0000256" key="1">
    <source>
        <dbReference type="SAM" id="MobiDB-lite"/>
    </source>
</evidence>
<reference evidence="2" key="1">
    <citation type="submission" date="2015-12" db="EMBL/GenBank/DDBJ databases">
        <title>De novo transcriptome assembly of four potential Pierce s Disease insect vectors from Arizona vineyards.</title>
        <authorList>
            <person name="Tassone E.E."/>
        </authorList>
    </citation>
    <scope>NUCLEOTIDE SEQUENCE</scope>
</reference>
<accession>A0A1B6DTD2</accession>
<feature type="region of interest" description="Disordered" evidence="1">
    <location>
        <begin position="1"/>
        <end position="23"/>
    </location>
</feature>
<organism evidence="2">
    <name type="scientific">Clastoptera arizonana</name>
    <name type="common">Arizona spittle bug</name>
    <dbReference type="NCBI Taxonomy" id="38151"/>
    <lineage>
        <taxon>Eukaryota</taxon>
        <taxon>Metazoa</taxon>
        <taxon>Ecdysozoa</taxon>
        <taxon>Arthropoda</taxon>
        <taxon>Hexapoda</taxon>
        <taxon>Insecta</taxon>
        <taxon>Pterygota</taxon>
        <taxon>Neoptera</taxon>
        <taxon>Paraneoptera</taxon>
        <taxon>Hemiptera</taxon>
        <taxon>Auchenorrhyncha</taxon>
        <taxon>Cercopoidea</taxon>
        <taxon>Clastopteridae</taxon>
        <taxon>Clastoptera</taxon>
    </lineage>
</organism>
<protein>
    <submittedName>
        <fullName evidence="2">Uncharacterized protein</fullName>
    </submittedName>
</protein>
<feature type="non-terminal residue" evidence="2">
    <location>
        <position position="113"/>
    </location>
</feature>
<feature type="non-terminal residue" evidence="2">
    <location>
        <position position="1"/>
    </location>
</feature>
<gene>
    <name evidence="2" type="ORF">g.44284</name>
</gene>
<dbReference type="AlphaFoldDB" id="A0A1B6DTD2"/>
<name>A0A1B6DTD2_9HEMI</name>